<evidence type="ECO:0000313" key="2">
    <source>
        <dbReference type="EMBL" id="AWB66994.1"/>
    </source>
</evidence>
<keyword evidence="3" id="KW-1185">Reference proteome</keyword>
<dbReference type="OrthoDB" id="5592079at2"/>
<evidence type="ECO:0008006" key="4">
    <source>
        <dbReference type="Google" id="ProtNLM"/>
    </source>
</evidence>
<keyword evidence="1" id="KW-0732">Signal</keyword>
<feature type="chain" id="PRO_5015732456" description="Transglutaminase-like domain-containing protein" evidence="1">
    <location>
        <begin position="23"/>
        <end position="318"/>
    </location>
</feature>
<name>A0A2S0VS12_9ALTE</name>
<sequence>MLANTRRYLCYLALCCPLAIQAEQTLFNKKVGKNAVTLSYGWQGLDNKDHKIELAFDAQQMHDTFRSFKRYKPAVALRNIEVGLRKSLPKLSKRGAQVYVLKRSGELEIQVKGRNKQKTSQILQQALQTKQEIENQFLLDSYYERTTDSYGHLGIKPAYTRFAIESMNLLTPLNQYIATEYGGYPTRYIINYILAFVQSIPYQDLENRRDSHGAGFNPPNRLLLENKGDCDSKSTLMASILRGVFPRVGIAIILLPDHALIGIQIPYQKSDDYVEVDGTHYVLAEPTGPALLPAARISEHSKRFIAGNAFTVEMMPFR</sequence>
<protein>
    <recommendedName>
        <fullName evidence="4">Transglutaminase-like domain-containing protein</fullName>
    </recommendedName>
</protein>
<dbReference type="Proteomes" id="UP000244441">
    <property type="component" value="Chromosome"/>
</dbReference>
<dbReference type="AlphaFoldDB" id="A0A2S0VS12"/>
<proteinExistence type="predicted"/>
<evidence type="ECO:0000256" key="1">
    <source>
        <dbReference type="SAM" id="SignalP"/>
    </source>
</evidence>
<dbReference type="RefSeq" id="WP_108603046.1">
    <property type="nucleotide sequence ID" value="NZ_CP026604.1"/>
</dbReference>
<feature type="signal peptide" evidence="1">
    <location>
        <begin position="1"/>
        <end position="22"/>
    </location>
</feature>
<organism evidence="2 3">
    <name type="scientific">Saccharobesus litoralis</name>
    <dbReference type="NCBI Taxonomy" id="2172099"/>
    <lineage>
        <taxon>Bacteria</taxon>
        <taxon>Pseudomonadati</taxon>
        <taxon>Pseudomonadota</taxon>
        <taxon>Gammaproteobacteria</taxon>
        <taxon>Alteromonadales</taxon>
        <taxon>Alteromonadaceae</taxon>
        <taxon>Saccharobesus</taxon>
    </lineage>
</organism>
<dbReference type="KEGG" id="cate:C2869_11345"/>
<gene>
    <name evidence="2" type="ORF">C2869_11345</name>
</gene>
<dbReference type="EMBL" id="CP026604">
    <property type="protein sequence ID" value="AWB66994.1"/>
    <property type="molecule type" value="Genomic_DNA"/>
</dbReference>
<evidence type="ECO:0000313" key="3">
    <source>
        <dbReference type="Proteomes" id="UP000244441"/>
    </source>
</evidence>
<reference evidence="2 3" key="1">
    <citation type="submission" date="2018-01" db="EMBL/GenBank/DDBJ databases">
        <title>Genome sequence of a Cantenovulum-like bacteria.</title>
        <authorList>
            <person name="Tan W.R."/>
            <person name="Lau N.-S."/>
            <person name="Go F."/>
            <person name="Amirul A.-A.A."/>
        </authorList>
    </citation>
    <scope>NUCLEOTIDE SEQUENCE [LARGE SCALE GENOMIC DNA]</scope>
    <source>
        <strain evidence="2 3">CCB-QB4</strain>
    </source>
</reference>
<accession>A0A2S0VS12</accession>